<comment type="caution">
    <text evidence="1">The sequence shown here is derived from an EMBL/GenBank/DDBJ whole genome shotgun (WGS) entry which is preliminary data.</text>
</comment>
<accession>A0ACC0C959</accession>
<organism evidence="1 2">
    <name type="scientific">Catharanthus roseus</name>
    <name type="common">Madagascar periwinkle</name>
    <name type="synonym">Vinca rosea</name>
    <dbReference type="NCBI Taxonomy" id="4058"/>
    <lineage>
        <taxon>Eukaryota</taxon>
        <taxon>Viridiplantae</taxon>
        <taxon>Streptophyta</taxon>
        <taxon>Embryophyta</taxon>
        <taxon>Tracheophyta</taxon>
        <taxon>Spermatophyta</taxon>
        <taxon>Magnoliopsida</taxon>
        <taxon>eudicotyledons</taxon>
        <taxon>Gunneridae</taxon>
        <taxon>Pentapetalae</taxon>
        <taxon>asterids</taxon>
        <taxon>lamiids</taxon>
        <taxon>Gentianales</taxon>
        <taxon>Apocynaceae</taxon>
        <taxon>Rauvolfioideae</taxon>
        <taxon>Vinceae</taxon>
        <taxon>Catharanthinae</taxon>
        <taxon>Catharanthus</taxon>
    </lineage>
</organism>
<dbReference type="EMBL" id="CM044701">
    <property type="protein sequence ID" value="KAI5681298.1"/>
    <property type="molecule type" value="Genomic_DNA"/>
</dbReference>
<name>A0ACC0C959_CATRO</name>
<proteinExistence type="predicted"/>
<evidence type="ECO:0000313" key="1">
    <source>
        <dbReference type="EMBL" id="KAI5681298.1"/>
    </source>
</evidence>
<dbReference type="Proteomes" id="UP001060085">
    <property type="component" value="Linkage Group LG01"/>
</dbReference>
<reference evidence="2" key="1">
    <citation type="journal article" date="2023" name="Nat. Plants">
        <title>Single-cell RNA sequencing provides a high-resolution roadmap for understanding the multicellular compartmentation of specialized metabolism.</title>
        <authorList>
            <person name="Sun S."/>
            <person name="Shen X."/>
            <person name="Li Y."/>
            <person name="Li Y."/>
            <person name="Wang S."/>
            <person name="Li R."/>
            <person name="Zhang H."/>
            <person name="Shen G."/>
            <person name="Guo B."/>
            <person name="Wei J."/>
            <person name="Xu J."/>
            <person name="St-Pierre B."/>
            <person name="Chen S."/>
            <person name="Sun C."/>
        </authorList>
    </citation>
    <scope>NUCLEOTIDE SEQUENCE [LARGE SCALE GENOMIC DNA]</scope>
</reference>
<gene>
    <name evidence="1" type="ORF">M9H77_02525</name>
</gene>
<evidence type="ECO:0000313" key="2">
    <source>
        <dbReference type="Proteomes" id="UP001060085"/>
    </source>
</evidence>
<keyword evidence="2" id="KW-1185">Reference proteome</keyword>
<sequence length="102" mass="11337">MDSFENDLHDMINFKVKVTKNRVKNQRKQSDPQKPCPGVSRGDLAPVIGATILRSALVLDARSPQLEPGHDSSGRNGLTHSSHVLTRNIIAQYEDVDPETFE</sequence>
<protein>
    <submittedName>
        <fullName evidence="1">Uncharacterized protein</fullName>
    </submittedName>
</protein>